<feature type="binding site" evidence="7">
    <location>
        <position position="94"/>
    </location>
    <ligand>
        <name>Fe cation</name>
        <dbReference type="ChEBI" id="CHEBI:24875"/>
    </ligand>
</feature>
<comment type="cofactor">
    <cofactor evidence="7">
        <name>Fe(2+)</name>
        <dbReference type="ChEBI" id="CHEBI:29033"/>
    </cofactor>
    <text evidence="7">Binds 1 Fe(2+) ion per subunit.</text>
</comment>
<evidence type="ECO:0000256" key="7">
    <source>
        <dbReference type="HAMAP-Rule" id="MF_00657"/>
    </source>
</evidence>
<evidence type="ECO:0000256" key="5">
    <source>
        <dbReference type="ARBA" id="ARBA00023002"/>
    </source>
</evidence>
<dbReference type="EMBL" id="JAUSVS010000002">
    <property type="protein sequence ID" value="MDQ0463465.1"/>
    <property type="molecule type" value="Genomic_DNA"/>
</dbReference>
<evidence type="ECO:0000256" key="6">
    <source>
        <dbReference type="ARBA" id="ARBA00023004"/>
    </source>
</evidence>
<evidence type="ECO:0000259" key="8">
    <source>
        <dbReference type="PROSITE" id="PS51471"/>
    </source>
</evidence>
<dbReference type="InterPro" id="IPR006620">
    <property type="entry name" value="Pro_4_hyd_alph"/>
</dbReference>
<dbReference type="SUPFAM" id="SSF51197">
    <property type="entry name" value="Clavaminate synthase-like"/>
    <property type="match status" value="1"/>
</dbReference>
<comment type="cofactor">
    <cofactor evidence="1 7">
        <name>L-ascorbate</name>
        <dbReference type="ChEBI" id="CHEBI:38290"/>
    </cofactor>
</comment>
<evidence type="ECO:0000313" key="10">
    <source>
        <dbReference type="Proteomes" id="UP001228905"/>
    </source>
</evidence>
<organism evidence="9 10">
    <name type="scientific">Caulobacter ginsengisoli</name>
    <dbReference type="NCBI Taxonomy" id="400775"/>
    <lineage>
        <taxon>Bacteria</taxon>
        <taxon>Pseudomonadati</taxon>
        <taxon>Pseudomonadota</taxon>
        <taxon>Alphaproteobacteria</taxon>
        <taxon>Caulobacterales</taxon>
        <taxon>Caulobacteraceae</taxon>
        <taxon>Caulobacter</taxon>
    </lineage>
</organism>
<dbReference type="NCBIfam" id="NF003974">
    <property type="entry name" value="PRK05467.1-3"/>
    <property type="match status" value="1"/>
</dbReference>
<keyword evidence="6 7" id="KW-0408">Iron</keyword>
<keyword evidence="4 7" id="KW-0223">Dioxygenase</keyword>
<dbReference type="InterPro" id="IPR044862">
    <property type="entry name" value="Pro_4_hyd_alph_FE2OG_OXY"/>
</dbReference>
<evidence type="ECO:0000256" key="1">
    <source>
        <dbReference type="ARBA" id="ARBA00001961"/>
    </source>
</evidence>
<dbReference type="PROSITE" id="PS51471">
    <property type="entry name" value="FE2OG_OXY"/>
    <property type="match status" value="1"/>
</dbReference>
<comment type="caution">
    <text evidence="9">The sequence shown here is derived from an EMBL/GenBank/DDBJ whole genome shotgun (WGS) entry which is preliminary data.</text>
</comment>
<dbReference type="RefSeq" id="WP_307347409.1">
    <property type="nucleotide sequence ID" value="NZ_JAUSVS010000002.1"/>
</dbReference>
<feature type="binding site" evidence="7">
    <location>
        <position position="96"/>
    </location>
    <ligand>
        <name>Fe cation</name>
        <dbReference type="ChEBI" id="CHEBI:24875"/>
    </ligand>
</feature>
<sequence length="222" mass="24742">MFQEIADVLTAEECARLRDIAKSARFVDGRISSPHSQVKDNLQIDSGGEAYAESSRLVATALQRNETFRNFAYPRIMAPPLLARYEPAMRYGLHSDAPFMQVGARPLRSDLSCTVFLGDPDTYEGGELAITLGTRQVTFKLPAGSAVLYPSTTLHEVLPVTAGERLVAITFIESQIADPVFRELLFQLDEVAALEGFNMSWENRTRLQYVRANLRRIWGEAG</sequence>
<keyword evidence="3 7" id="KW-0847">Vitamin C</keyword>
<feature type="domain" description="Fe2OG dioxygenase" evidence="8">
    <location>
        <begin position="76"/>
        <end position="174"/>
    </location>
</feature>
<keyword evidence="5 7" id="KW-0560">Oxidoreductase</keyword>
<proteinExistence type="inferred from homology"/>
<keyword evidence="10" id="KW-1185">Reference proteome</keyword>
<dbReference type="Proteomes" id="UP001228905">
    <property type="component" value="Unassembled WGS sequence"/>
</dbReference>
<dbReference type="Pfam" id="PF13640">
    <property type="entry name" value="2OG-FeII_Oxy_3"/>
    <property type="match status" value="1"/>
</dbReference>
<dbReference type="Gene3D" id="2.60.120.620">
    <property type="entry name" value="q2cbj1_9rhob like domain"/>
    <property type="match status" value="1"/>
</dbReference>
<dbReference type="GO" id="GO:0016491">
    <property type="term" value="F:oxidoreductase activity"/>
    <property type="evidence" value="ECO:0007669"/>
    <property type="project" value="UniProtKB-KW"/>
</dbReference>
<dbReference type="EC" id="1.14.11.-" evidence="9"/>
<keyword evidence="2 7" id="KW-0479">Metal-binding</keyword>
<feature type="binding site" evidence="7">
    <location>
        <position position="165"/>
    </location>
    <ligand>
        <name>2-oxoglutarate</name>
        <dbReference type="ChEBI" id="CHEBI:16810"/>
    </ligand>
</feature>
<name>A0ABU0IN74_9CAUL</name>
<dbReference type="SMART" id="SM00702">
    <property type="entry name" value="P4Hc"/>
    <property type="match status" value="1"/>
</dbReference>
<dbReference type="PANTHER" id="PTHR41536:SF1">
    <property type="entry name" value="PKHD-TYPE HYDROXYLASE YBIX"/>
    <property type="match status" value="1"/>
</dbReference>
<evidence type="ECO:0000313" key="9">
    <source>
        <dbReference type="EMBL" id="MDQ0463465.1"/>
    </source>
</evidence>
<dbReference type="PANTHER" id="PTHR41536">
    <property type="entry name" value="PKHD-TYPE HYDROXYLASE YBIX"/>
    <property type="match status" value="1"/>
</dbReference>
<dbReference type="InterPro" id="IPR005123">
    <property type="entry name" value="Oxoglu/Fe-dep_dioxygenase_dom"/>
</dbReference>
<protein>
    <submittedName>
        <fullName evidence="9">PKHD-type hydroxylase</fullName>
        <ecNumber evidence="9">1.14.11.-</ecNumber>
    </submittedName>
</protein>
<evidence type="ECO:0000256" key="2">
    <source>
        <dbReference type="ARBA" id="ARBA00022723"/>
    </source>
</evidence>
<gene>
    <name evidence="9" type="ORF">QO010_001236</name>
</gene>
<feature type="binding site" evidence="7">
    <location>
        <position position="155"/>
    </location>
    <ligand>
        <name>Fe cation</name>
        <dbReference type="ChEBI" id="CHEBI:24875"/>
    </ligand>
</feature>
<dbReference type="InterPro" id="IPR023550">
    <property type="entry name" value="PKHD_hydroxylase"/>
</dbReference>
<accession>A0ABU0IN74</accession>
<dbReference type="HAMAP" id="MF_00657">
    <property type="entry name" value="Hydroxyl_YbiX"/>
    <property type="match status" value="1"/>
</dbReference>
<reference evidence="9 10" key="1">
    <citation type="submission" date="2023-07" db="EMBL/GenBank/DDBJ databases">
        <title>Genomic Encyclopedia of Type Strains, Phase IV (KMG-IV): sequencing the most valuable type-strain genomes for metagenomic binning, comparative biology and taxonomic classification.</title>
        <authorList>
            <person name="Goeker M."/>
        </authorList>
    </citation>
    <scope>NUCLEOTIDE SEQUENCE [LARGE SCALE GENOMIC DNA]</scope>
    <source>
        <strain evidence="9 10">DSM 18695</strain>
    </source>
</reference>
<evidence type="ECO:0000256" key="3">
    <source>
        <dbReference type="ARBA" id="ARBA00022896"/>
    </source>
</evidence>
<evidence type="ECO:0000256" key="4">
    <source>
        <dbReference type="ARBA" id="ARBA00022964"/>
    </source>
</evidence>